<dbReference type="AlphaFoldDB" id="B3T1L5"/>
<sequence>MERQSLVNIILPNSLGVRSVRVTKGDMAGVDLLIGMDVIGKGDFAVTNLNEITKLSFRFPSAAHIDFVE</sequence>
<organism evidence="1">
    <name type="scientific">uncultured marine microorganism HF4000_010I05</name>
    <dbReference type="NCBI Taxonomy" id="455517"/>
    <lineage>
        <taxon>unclassified sequences</taxon>
        <taxon>environmental samples</taxon>
    </lineage>
</organism>
<reference evidence="1" key="1">
    <citation type="journal article" date="2008" name="ISME J.">
        <title>Genomic patterns of recombination, clonal divergence and environment in marine microbial populations.</title>
        <authorList>
            <person name="Konstantinidis K.T."/>
            <person name="Delong E.F."/>
        </authorList>
    </citation>
    <scope>NUCLEOTIDE SEQUENCE</scope>
</reference>
<name>B3T1L5_9ZZZZ</name>
<proteinExistence type="predicted"/>
<evidence type="ECO:0000313" key="1">
    <source>
        <dbReference type="EMBL" id="ABZ06474.1"/>
    </source>
</evidence>
<dbReference type="EMBL" id="EU016576">
    <property type="protein sequence ID" value="ABZ06474.1"/>
    <property type="molecule type" value="Genomic_DNA"/>
</dbReference>
<protein>
    <submittedName>
        <fullName evidence="1">Uncharacterized protein</fullName>
    </submittedName>
</protein>
<accession>B3T1L5</accession>
<gene>
    <name evidence="1" type="ORF">ALOHA_HF4000010I05ctg1g38</name>
</gene>